<evidence type="ECO:0000256" key="9">
    <source>
        <dbReference type="ARBA" id="ARBA00023204"/>
    </source>
</evidence>
<protein>
    <recommendedName>
        <fullName evidence="11">Protein artemis</fullName>
    </recommendedName>
    <alternativeName>
        <fullName evidence="12">DNA cross-link repair 1C protein</fullName>
    </alternativeName>
</protein>
<evidence type="ECO:0000256" key="10">
    <source>
        <dbReference type="ARBA" id="ARBA00023242"/>
    </source>
</evidence>
<dbReference type="PANTHER" id="PTHR23240">
    <property type="entry name" value="DNA CROSS-LINK REPAIR PROTEIN PSO2/SNM1-RELATED"/>
    <property type="match status" value="1"/>
</dbReference>
<keyword evidence="7" id="KW-0269">Exonuclease</keyword>
<keyword evidence="5" id="KW-0227">DNA damage</keyword>
<dbReference type="Gene3D" id="3.60.15.10">
    <property type="entry name" value="Ribonuclease Z/Hydroxyacylglutathione hydrolase-like"/>
    <property type="match status" value="1"/>
</dbReference>
<keyword evidence="6" id="KW-0378">Hydrolase</keyword>
<evidence type="ECO:0000256" key="4">
    <source>
        <dbReference type="ARBA" id="ARBA00022759"/>
    </source>
</evidence>
<dbReference type="InterPro" id="IPR036866">
    <property type="entry name" value="RibonucZ/Hydroxyglut_hydro"/>
</dbReference>
<evidence type="ECO:0000259" key="14">
    <source>
        <dbReference type="Pfam" id="PF07522"/>
    </source>
</evidence>
<dbReference type="Gene3D" id="3.40.50.12650">
    <property type="match status" value="1"/>
</dbReference>
<evidence type="ECO:0000256" key="7">
    <source>
        <dbReference type="ARBA" id="ARBA00022839"/>
    </source>
</evidence>
<keyword evidence="8" id="KW-0233">DNA recombination</keyword>
<evidence type="ECO:0000256" key="8">
    <source>
        <dbReference type="ARBA" id="ARBA00023172"/>
    </source>
</evidence>
<dbReference type="EMBL" id="AK370374">
    <property type="protein sequence ID" value="BAK01575.1"/>
    <property type="molecule type" value="mRNA"/>
</dbReference>
<evidence type="ECO:0000256" key="12">
    <source>
        <dbReference type="ARBA" id="ARBA00042677"/>
    </source>
</evidence>
<evidence type="ECO:0000256" key="11">
    <source>
        <dbReference type="ARBA" id="ARBA00039759"/>
    </source>
</evidence>
<comment type="subcellular location">
    <subcellularLocation>
        <location evidence="1">Nucleus</location>
    </subcellularLocation>
</comment>
<dbReference type="GO" id="GO:0005634">
    <property type="term" value="C:nucleus"/>
    <property type="evidence" value="ECO:0007669"/>
    <property type="project" value="UniProtKB-SubCell"/>
</dbReference>
<keyword evidence="4" id="KW-0255">Endonuclease</keyword>
<organism evidence="15">
    <name type="scientific">Hordeum vulgare subsp. vulgare</name>
    <name type="common">Domesticated barley</name>
    <dbReference type="NCBI Taxonomy" id="112509"/>
    <lineage>
        <taxon>Eukaryota</taxon>
        <taxon>Viridiplantae</taxon>
        <taxon>Streptophyta</taxon>
        <taxon>Embryophyta</taxon>
        <taxon>Tracheophyta</taxon>
        <taxon>Spermatophyta</taxon>
        <taxon>Magnoliopsida</taxon>
        <taxon>Liliopsida</taxon>
        <taxon>Poales</taxon>
        <taxon>Poaceae</taxon>
        <taxon>BOP clade</taxon>
        <taxon>Pooideae</taxon>
        <taxon>Triticodae</taxon>
        <taxon>Triticeae</taxon>
        <taxon>Hordeinae</taxon>
        <taxon>Hordeum</taxon>
    </lineage>
</organism>
<keyword evidence="3" id="KW-0540">Nuclease</keyword>
<feature type="domain" description="DNA repair metallo-beta-lactamase" evidence="14">
    <location>
        <begin position="394"/>
        <end position="428"/>
    </location>
</feature>
<feature type="region of interest" description="Disordered" evidence="13">
    <location>
        <begin position="495"/>
        <end position="529"/>
    </location>
</feature>
<sequence length="529" mass="61340">MNNFDGQLKLYPEICVDNFASDIIFNVKIRAYILTHFHDDHMKNLEDYQFYRLLKENVDRVKFYCSPITKKFIETCEKYSHLSEFCTEIPCESPFIIHISNAETVTATFCGSGHCPGSVMVFMEGLRGNVLFTGDFRLPLYCASRLPFFKESSLASRDLFSIPTASQKATKNNSNPEYNAKNVDDLYVDMTFFKPEIKTIPTREESVQVLVKFIKEFISQNNEKKMGYFQNLVYMKTSARIGYEYVYQTIYSSTGYKVHVNNLIYKIYDKMPMIQSALTVDPYETPIHCCIYENKKRDVRKTDLMSSPFGNKKQQCNARNDFCINSNSVSSEARKTRPAIPCMLVQNEANLNHSLRTKSIKIILSAMWFTDTAGVDNILVEYKPPKSELNTPAYKFYSSIYRLCYSFHSSLEEIVDFVDTLRPKKLFSIALPESTGEKQINQYFFDSNNRFIGFHQVNTNEKKREIDEKRNEAVIKKPPSDKLILRKRKSFELIGNHDSDSSDFSEKSNDELVFGSESDDDTERKKIKF</sequence>
<evidence type="ECO:0000256" key="13">
    <source>
        <dbReference type="SAM" id="MobiDB-lite"/>
    </source>
</evidence>
<evidence type="ECO:0000256" key="1">
    <source>
        <dbReference type="ARBA" id="ARBA00004123"/>
    </source>
</evidence>
<feature type="compositionally biased region" description="Basic and acidic residues" evidence="13">
    <location>
        <begin position="495"/>
        <end position="510"/>
    </location>
</feature>
<evidence type="ECO:0000313" key="15">
    <source>
        <dbReference type="EMBL" id="BAK01575.1"/>
    </source>
</evidence>
<evidence type="ECO:0000256" key="2">
    <source>
        <dbReference type="ARBA" id="ARBA00010304"/>
    </source>
</evidence>
<keyword evidence="9" id="KW-0234">DNA repair</keyword>
<evidence type="ECO:0000256" key="5">
    <source>
        <dbReference type="ARBA" id="ARBA00022763"/>
    </source>
</evidence>
<dbReference type="SUPFAM" id="SSF56281">
    <property type="entry name" value="Metallo-hydrolase/oxidoreductase"/>
    <property type="match status" value="1"/>
</dbReference>
<dbReference type="GO" id="GO:0004527">
    <property type="term" value="F:exonuclease activity"/>
    <property type="evidence" value="ECO:0007669"/>
    <property type="project" value="UniProtKB-KW"/>
</dbReference>
<dbReference type="AlphaFoldDB" id="F2E2K3"/>
<dbReference type="PANTHER" id="PTHR23240:SF8">
    <property type="entry name" value="PROTEIN ARTEMIS"/>
    <property type="match status" value="1"/>
</dbReference>
<dbReference type="GO" id="GO:0006281">
    <property type="term" value="P:DNA repair"/>
    <property type="evidence" value="ECO:0007669"/>
    <property type="project" value="UniProtKB-KW"/>
</dbReference>
<name>F2E2K3_HORVV</name>
<evidence type="ECO:0000256" key="6">
    <source>
        <dbReference type="ARBA" id="ARBA00022801"/>
    </source>
</evidence>
<proteinExistence type="evidence at transcript level"/>
<dbReference type="GO" id="GO:0006310">
    <property type="term" value="P:DNA recombination"/>
    <property type="evidence" value="ECO:0007669"/>
    <property type="project" value="UniProtKB-KW"/>
</dbReference>
<dbReference type="InterPro" id="IPR011084">
    <property type="entry name" value="DRMBL"/>
</dbReference>
<keyword evidence="10" id="KW-0539">Nucleus</keyword>
<comment type="similarity">
    <text evidence="2">Belongs to the DNA repair metallo-beta-lactamase (DRMBL) family.</text>
</comment>
<reference evidence="15" key="1">
    <citation type="journal article" date="2011" name="Plant Physiol.">
        <title>Comprehensive sequence analysis of 24,783 barley full-length cDNAs derived from 12 clone libraries.</title>
        <authorList>
            <person name="Matsumoto T."/>
            <person name="Tanaka T."/>
            <person name="Sakai H."/>
            <person name="Amano N."/>
            <person name="Kanamori H."/>
            <person name="Kurita K."/>
            <person name="Kikuta A."/>
            <person name="Kamiya K."/>
            <person name="Yamamoto M."/>
            <person name="Ikawa H."/>
            <person name="Fujii N."/>
            <person name="Hori K."/>
            <person name="Itoh T."/>
            <person name="Sato K."/>
        </authorList>
    </citation>
    <scope>NUCLEOTIDE SEQUENCE</scope>
    <source>
        <tissue evidence="15">Shoot and root</tissue>
    </source>
</reference>
<accession>F2E2K3</accession>
<dbReference type="GO" id="GO:0004519">
    <property type="term" value="F:endonuclease activity"/>
    <property type="evidence" value="ECO:0007669"/>
    <property type="project" value="UniProtKB-KW"/>
</dbReference>
<evidence type="ECO:0000256" key="3">
    <source>
        <dbReference type="ARBA" id="ARBA00022722"/>
    </source>
</evidence>
<dbReference type="Pfam" id="PF07522">
    <property type="entry name" value="DRMBL"/>
    <property type="match status" value="1"/>
</dbReference>